<evidence type="ECO:0000313" key="1">
    <source>
        <dbReference type="EMBL" id="MDU0356019.1"/>
    </source>
</evidence>
<accession>A0ABU3T169</accession>
<gene>
    <name evidence="1" type="ORF">RS130_20900</name>
</gene>
<name>A0ABU3T169_9ALTE</name>
<proteinExistence type="predicted"/>
<organism evidence="1 2">
    <name type="scientific">Paraglaciecola aquimarina</name>
    <dbReference type="NCBI Taxonomy" id="1235557"/>
    <lineage>
        <taxon>Bacteria</taxon>
        <taxon>Pseudomonadati</taxon>
        <taxon>Pseudomonadota</taxon>
        <taxon>Gammaproteobacteria</taxon>
        <taxon>Alteromonadales</taxon>
        <taxon>Alteromonadaceae</taxon>
        <taxon>Paraglaciecola</taxon>
    </lineage>
</organism>
<dbReference type="EMBL" id="JAWDIO010000002">
    <property type="protein sequence ID" value="MDU0356019.1"/>
    <property type="molecule type" value="Genomic_DNA"/>
</dbReference>
<protein>
    <submittedName>
        <fullName evidence="1">Uncharacterized protein</fullName>
    </submittedName>
</protein>
<sequence length="64" mass="7285">MKTSINKHPATFTKGSTEKVEYVAHNDFNQQHTLVYGADWKKKRLPQHSNIATIAVHLLNIKAN</sequence>
<evidence type="ECO:0000313" key="2">
    <source>
        <dbReference type="Proteomes" id="UP001247805"/>
    </source>
</evidence>
<keyword evidence="2" id="KW-1185">Reference proteome</keyword>
<comment type="caution">
    <text evidence="1">The sequence shown here is derived from an EMBL/GenBank/DDBJ whole genome shotgun (WGS) entry which is preliminary data.</text>
</comment>
<dbReference type="Proteomes" id="UP001247805">
    <property type="component" value="Unassembled WGS sequence"/>
</dbReference>
<reference evidence="1 2" key="1">
    <citation type="submission" date="2023-10" db="EMBL/GenBank/DDBJ databases">
        <title>Glaciecola aquimarina strain GGW-M5 nov., isolated from a coastal seawater.</title>
        <authorList>
            <person name="Bayburt H."/>
            <person name="Kim J.M."/>
            <person name="Choi B.J."/>
            <person name="Jeon C.O."/>
        </authorList>
    </citation>
    <scope>NUCLEOTIDE SEQUENCE [LARGE SCALE GENOMIC DNA]</scope>
    <source>
        <strain evidence="1 2">KCTC 32108</strain>
    </source>
</reference>
<dbReference type="RefSeq" id="WP_316027528.1">
    <property type="nucleotide sequence ID" value="NZ_JAWDIO010000002.1"/>
</dbReference>